<evidence type="ECO:0000313" key="1">
    <source>
        <dbReference type="EMBL" id="CCJ29341.1"/>
    </source>
</evidence>
<reference evidence="1 2" key="1">
    <citation type="journal article" date="2012" name="MBio">
        <title>De novo assembly of the Pneumocystis jirovecii genome from a single bronchoalveolar lavage fluid specimen from a patient.</title>
        <authorList>
            <person name="Cisse O.H."/>
            <person name="Pagni M."/>
            <person name="Hauser P.M."/>
        </authorList>
    </citation>
    <scope>NUCLEOTIDE SEQUENCE [LARGE SCALE GENOMIC DNA]</scope>
    <source>
        <strain evidence="1 2">SE8</strain>
    </source>
</reference>
<protein>
    <submittedName>
        <fullName evidence="1">Uncharacterized protein</fullName>
    </submittedName>
</protein>
<comment type="caution">
    <text evidence="1">The sequence shown here is derived from an EMBL/GenBank/DDBJ whole genome shotgun (WGS) entry which is preliminary data.</text>
</comment>
<sequence length="316" mass="36276">MSNSTMSNSTKTNIFETAYHAGVEVIEQIKVAYSTPKNCVIKQIDGDRLICGLVLSIYYYFMTIIRTCCCCFLCKPVGRFARAEPAVVVQPTVVPSYPVYSYKDYGYKDYGNGDYYPKNYVSRDFPSWKPHKAEIRHRTDACYDSSPKCMLDPMLPQKSPCRKKLLEFGKQKSQVLPADVSCDEMSCHFSSDLPLELSSVYDKENSRDFWENYEVESPKDADKQVSHRKHLSEFSVNSIFGCYSDISQQSSNNSVKRVNSGQYTNNAVSRVGVLNGVENTCYSPDIYGKTRGYYIMRLIRCYIFMGHMFLECRLFR</sequence>
<dbReference type="InParanoid" id="L0PAB7"/>
<dbReference type="EMBL" id="CAKM01000176">
    <property type="protein sequence ID" value="CCJ29341.1"/>
    <property type="molecule type" value="Genomic_DNA"/>
</dbReference>
<evidence type="ECO:0000313" key="2">
    <source>
        <dbReference type="Proteomes" id="UP000010422"/>
    </source>
</evidence>
<dbReference type="AlphaFoldDB" id="L0PAB7"/>
<name>L0PAB7_PNEJI</name>
<accession>L0PAB7</accession>
<organism evidence="2">
    <name type="scientific">Pneumocystis jirovecii</name>
    <name type="common">Human pneumocystis pneumonia agent</name>
    <dbReference type="NCBI Taxonomy" id="42068"/>
    <lineage>
        <taxon>Eukaryota</taxon>
        <taxon>Fungi</taxon>
        <taxon>Dikarya</taxon>
        <taxon>Ascomycota</taxon>
        <taxon>Taphrinomycotina</taxon>
        <taxon>Pneumocystomycetes</taxon>
        <taxon>Pneumocystaceae</taxon>
        <taxon>Pneumocystis</taxon>
    </lineage>
</organism>
<proteinExistence type="predicted"/>
<dbReference type="VEuPathDB" id="FungiDB:PNEJI1_001906"/>
<gene>
    <name evidence="1" type="ORF">PNEJI1_001906</name>
</gene>
<dbReference type="Proteomes" id="UP000010422">
    <property type="component" value="Unassembled WGS sequence"/>
</dbReference>